<evidence type="ECO:0000313" key="2">
    <source>
        <dbReference type="EMBL" id="MFD0921852.1"/>
    </source>
</evidence>
<dbReference type="Pfam" id="PF03596">
    <property type="entry name" value="Cad"/>
    <property type="match status" value="1"/>
</dbReference>
<name>A0ABW3FZN2_9PSEU</name>
<reference evidence="3" key="1">
    <citation type="journal article" date="2019" name="Int. J. Syst. Evol. Microbiol.">
        <title>The Global Catalogue of Microorganisms (GCM) 10K type strain sequencing project: providing services to taxonomists for standard genome sequencing and annotation.</title>
        <authorList>
            <consortium name="The Broad Institute Genomics Platform"/>
            <consortium name="The Broad Institute Genome Sequencing Center for Infectious Disease"/>
            <person name="Wu L."/>
            <person name="Ma J."/>
        </authorList>
    </citation>
    <scope>NUCLEOTIDE SEQUENCE [LARGE SCALE GENOMIC DNA]</scope>
    <source>
        <strain evidence="3">CCUG 56401</strain>
    </source>
</reference>
<comment type="caution">
    <text evidence="2">The sequence shown here is derived from an EMBL/GenBank/DDBJ whole genome shotgun (WGS) entry which is preliminary data.</text>
</comment>
<feature type="transmembrane region" description="Helical" evidence="1">
    <location>
        <begin position="44"/>
        <end position="67"/>
    </location>
</feature>
<dbReference type="EMBL" id="JBHTIW010000016">
    <property type="protein sequence ID" value="MFD0921852.1"/>
    <property type="molecule type" value="Genomic_DNA"/>
</dbReference>
<keyword evidence="1" id="KW-0812">Transmembrane</keyword>
<keyword evidence="1" id="KW-1133">Transmembrane helix</keyword>
<evidence type="ECO:0000313" key="3">
    <source>
        <dbReference type="Proteomes" id="UP001597018"/>
    </source>
</evidence>
<feature type="transmembrane region" description="Helical" evidence="1">
    <location>
        <begin position="102"/>
        <end position="121"/>
    </location>
</feature>
<keyword evidence="3" id="KW-1185">Reference proteome</keyword>
<dbReference type="InterPro" id="IPR004676">
    <property type="entry name" value="Cd-R_transporter"/>
</dbReference>
<dbReference type="RefSeq" id="WP_263253221.1">
    <property type="nucleotide sequence ID" value="NZ_BAABLT010000051.1"/>
</dbReference>
<protein>
    <submittedName>
        <fullName evidence="2">Cadmium resistance transporter</fullName>
    </submittedName>
</protein>
<feature type="transmembrane region" description="Helical" evidence="1">
    <location>
        <begin position="174"/>
        <end position="192"/>
    </location>
</feature>
<feature type="transmembrane region" description="Helical" evidence="1">
    <location>
        <begin position="141"/>
        <end position="162"/>
    </location>
</feature>
<accession>A0ABW3FZN2</accession>
<evidence type="ECO:0000256" key="1">
    <source>
        <dbReference type="SAM" id="Phobius"/>
    </source>
</evidence>
<sequence>MGSISATISTAAGVFAGTNVDDMIVLAVLNASARTDGRPRPWQICVGQFAGVAVLVCVSMLVAAGMALAPERWIWLLGLVPLVLGVRKLLAAFRASRAGEQISPVVVHGLPGVVGLTIANGGDNVATYAPVFATTDAGDTVVTLAVFTVGVALWCLLGAGLVAHRKVTEAVSRWGHWTVPAVFILIGLYVFHKTGALGF</sequence>
<feature type="transmembrane region" description="Helical" evidence="1">
    <location>
        <begin position="73"/>
        <end position="90"/>
    </location>
</feature>
<dbReference type="Proteomes" id="UP001597018">
    <property type="component" value="Unassembled WGS sequence"/>
</dbReference>
<keyword evidence="1" id="KW-0472">Membrane</keyword>
<proteinExistence type="predicted"/>
<organism evidence="2 3">
    <name type="scientific">Saccharopolyspora rosea</name>
    <dbReference type="NCBI Taxonomy" id="524884"/>
    <lineage>
        <taxon>Bacteria</taxon>
        <taxon>Bacillati</taxon>
        <taxon>Actinomycetota</taxon>
        <taxon>Actinomycetes</taxon>
        <taxon>Pseudonocardiales</taxon>
        <taxon>Pseudonocardiaceae</taxon>
        <taxon>Saccharopolyspora</taxon>
    </lineage>
</organism>
<gene>
    <name evidence="2" type="ORF">ACFQ16_19085</name>
</gene>